<accession>A0A9P4Y6L0</accession>
<gene>
    <name evidence="2" type="ORF">M406DRAFT_102054</name>
</gene>
<protein>
    <submittedName>
        <fullName evidence="2">Uncharacterized protein</fullName>
    </submittedName>
</protein>
<organism evidence="2 3">
    <name type="scientific">Cryphonectria parasitica (strain ATCC 38755 / EP155)</name>
    <dbReference type="NCBI Taxonomy" id="660469"/>
    <lineage>
        <taxon>Eukaryota</taxon>
        <taxon>Fungi</taxon>
        <taxon>Dikarya</taxon>
        <taxon>Ascomycota</taxon>
        <taxon>Pezizomycotina</taxon>
        <taxon>Sordariomycetes</taxon>
        <taxon>Sordariomycetidae</taxon>
        <taxon>Diaporthales</taxon>
        <taxon>Cryphonectriaceae</taxon>
        <taxon>Cryphonectria-Endothia species complex</taxon>
        <taxon>Cryphonectria</taxon>
    </lineage>
</organism>
<dbReference type="Proteomes" id="UP000803844">
    <property type="component" value="Unassembled WGS sequence"/>
</dbReference>
<name>A0A9P4Y6L0_CRYP1</name>
<comment type="caution">
    <text evidence="2">The sequence shown here is derived from an EMBL/GenBank/DDBJ whole genome shotgun (WGS) entry which is preliminary data.</text>
</comment>
<evidence type="ECO:0000313" key="2">
    <source>
        <dbReference type="EMBL" id="KAF3767656.1"/>
    </source>
</evidence>
<reference evidence="2" key="1">
    <citation type="journal article" date="2020" name="Phytopathology">
        <title>Genome sequence of the chestnut blight fungus Cryphonectria parasitica EP155: A fundamental resource for an archetypical invasive plant pathogen.</title>
        <authorList>
            <person name="Crouch J.A."/>
            <person name="Dawe A."/>
            <person name="Aerts A."/>
            <person name="Barry K."/>
            <person name="Churchill A.C.L."/>
            <person name="Grimwood J."/>
            <person name="Hillman B."/>
            <person name="Milgroom M.G."/>
            <person name="Pangilinan J."/>
            <person name="Smith M."/>
            <person name="Salamov A."/>
            <person name="Schmutz J."/>
            <person name="Yadav J."/>
            <person name="Grigoriev I.V."/>
            <person name="Nuss D."/>
        </authorList>
    </citation>
    <scope>NUCLEOTIDE SEQUENCE</scope>
    <source>
        <strain evidence="2">EP155</strain>
    </source>
</reference>
<feature type="region of interest" description="Disordered" evidence="1">
    <location>
        <begin position="44"/>
        <end position="82"/>
    </location>
</feature>
<feature type="compositionally biased region" description="Pro residues" evidence="1">
    <location>
        <begin position="49"/>
        <end position="60"/>
    </location>
</feature>
<evidence type="ECO:0000313" key="3">
    <source>
        <dbReference type="Proteomes" id="UP000803844"/>
    </source>
</evidence>
<sequence>MLDCKSIIVPRLPPGCNPIGPSPNCRVDSSSVLTINLAFIIAPSLTSPSPSPPSSSPPTHPRLGWERISQTGEGLKRKPREFGDPPAAFRLIVGHCHWLTNTKRAVAEVEGHDEKL</sequence>
<evidence type="ECO:0000256" key="1">
    <source>
        <dbReference type="SAM" id="MobiDB-lite"/>
    </source>
</evidence>
<keyword evidence="3" id="KW-1185">Reference proteome</keyword>
<dbReference type="EMBL" id="MU032346">
    <property type="protein sequence ID" value="KAF3767656.1"/>
    <property type="molecule type" value="Genomic_DNA"/>
</dbReference>
<dbReference type="GeneID" id="63832111"/>
<dbReference type="AlphaFoldDB" id="A0A9P4Y6L0"/>
<proteinExistence type="predicted"/>
<dbReference type="RefSeq" id="XP_040778617.1">
    <property type="nucleotide sequence ID" value="XM_040914982.1"/>
</dbReference>